<dbReference type="AlphaFoldDB" id="A0AAW5MY02"/>
<dbReference type="SUPFAM" id="SSF56266">
    <property type="entry name" value="DmpA/ArgJ-like"/>
    <property type="match status" value="1"/>
</dbReference>
<dbReference type="InterPro" id="IPR005321">
    <property type="entry name" value="Peptidase_S58_DmpA"/>
</dbReference>
<dbReference type="Pfam" id="PF03576">
    <property type="entry name" value="Peptidase_S58"/>
    <property type="match status" value="1"/>
</dbReference>
<proteinExistence type="predicted"/>
<dbReference type="Gene3D" id="3.60.70.12">
    <property type="entry name" value="L-amino peptidase D-ALA esterase/amidase"/>
    <property type="match status" value="1"/>
</dbReference>
<comment type="caution">
    <text evidence="1">The sequence shown here is derived from an EMBL/GenBank/DDBJ whole genome shotgun (WGS) entry which is preliminary data.</text>
</comment>
<gene>
    <name evidence="1" type="ORF">NVV43_28775</name>
</gene>
<evidence type="ECO:0000313" key="2">
    <source>
        <dbReference type="Proteomes" id="UP001206878"/>
    </source>
</evidence>
<accession>A0AAW5MY02</accession>
<name>A0AAW5MY02_9ESCH</name>
<sequence length="81" mass="8582">VRTGVTVILPHDRIAEEYLPAGYHILNGNGEVTGLTQIESMGVIGAPLCLTNTSSVGMVYDAIASRLPKDGLMPVVGETWD</sequence>
<feature type="non-terminal residue" evidence="1">
    <location>
        <position position="81"/>
    </location>
</feature>
<feature type="non-terminal residue" evidence="1">
    <location>
        <position position="1"/>
    </location>
</feature>
<dbReference type="EMBL" id="JANPXH010001290">
    <property type="protein sequence ID" value="MCR6679450.1"/>
    <property type="molecule type" value="Genomic_DNA"/>
</dbReference>
<dbReference type="Proteomes" id="UP001206878">
    <property type="component" value="Unassembled WGS sequence"/>
</dbReference>
<organism evidence="1 2">
    <name type="scientific">Escherichia marmotae</name>
    <dbReference type="NCBI Taxonomy" id="1499973"/>
    <lineage>
        <taxon>Bacteria</taxon>
        <taxon>Pseudomonadati</taxon>
        <taxon>Pseudomonadota</taxon>
        <taxon>Gammaproteobacteria</taxon>
        <taxon>Enterobacterales</taxon>
        <taxon>Enterobacteriaceae</taxon>
        <taxon>Escherichia</taxon>
    </lineage>
</organism>
<reference evidence="1" key="1">
    <citation type="submission" date="2022-07" db="EMBL/GenBank/DDBJ databases">
        <title>Diversity of ethanolamine utilization by human commensal Escherichia coli.</title>
        <authorList>
            <person name="Jubelin G."/>
        </authorList>
    </citation>
    <scope>NUCLEOTIDE SEQUENCE</scope>
    <source>
        <strain evidence="1">S1</strain>
    </source>
</reference>
<protein>
    <submittedName>
        <fullName evidence="1">P1 family peptidase</fullName>
    </submittedName>
</protein>
<dbReference type="InterPro" id="IPR016117">
    <property type="entry name" value="ArgJ-like_dom_sf"/>
</dbReference>
<evidence type="ECO:0000313" key="1">
    <source>
        <dbReference type="EMBL" id="MCR6679450.1"/>
    </source>
</evidence>